<organism evidence="2 3">
    <name type="scientific">Gaopeijia maritima</name>
    <dbReference type="NCBI Taxonomy" id="3119007"/>
    <lineage>
        <taxon>Bacteria</taxon>
        <taxon>Pseudomonadati</taxon>
        <taxon>Gemmatimonadota</taxon>
        <taxon>Longimicrobiia</taxon>
        <taxon>Gaopeijiales</taxon>
        <taxon>Gaopeijiaceae</taxon>
        <taxon>Gaopeijia</taxon>
    </lineage>
</organism>
<evidence type="ECO:0000313" key="2">
    <source>
        <dbReference type="EMBL" id="MEK9500798.1"/>
    </source>
</evidence>
<sequence>MTGVMAAVALLASPLPMSARQQAPSPPPWPCQDDDTHREFDFWIGTWDVFVSGRQAGVNVIEPMLGGCVLLENWTNARDRGGKSFNWIDRSTFAEPRWRQLWVDDGGNTLDYYDGHFADGAMRFRGHTFDAAGDSVPQKLTFHAVHPDTVRQVFEQSNDGGATWVVTFDGLYVKRR</sequence>
<gene>
    <name evidence="2" type="ORF">WI372_07405</name>
</gene>
<proteinExistence type="predicted"/>
<evidence type="ECO:0000313" key="3">
    <source>
        <dbReference type="Proteomes" id="UP001484239"/>
    </source>
</evidence>
<name>A0ABU9E9J4_9BACT</name>
<reference evidence="2 3" key="1">
    <citation type="submission" date="2024-02" db="EMBL/GenBank/DDBJ databases">
        <title>A novel Gemmatimonadota bacterium.</title>
        <authorList>
            <person name="Du Z.-J."/>
            <person name="Ye Y.-Q."/>
        </authorList>
    </citation>
    <scope>NUCLEOTIDE SEQUENCE [LARGE SCALE GENOMIC DNA]</scope>
    <source>
        <strain evidence="2 3">DH-20</strain>
    </source>
</reference>
<keyword evidence="3" id="KW-1185">Reference proteome</keyword>
<evidence type="ECO:0008006" key="4">
    <source>
        <dbReference type="Google" id="ProtNLM"/>
    </source>
</evidence>
<dbReference type="Proteomes" id="UP001484239">
    <property type="component" value="Unassembled WGS sequence"/>
</dbReference>
<evidence type="ECO:0000256" key="1">
    <source>
        <dbReference type="SAM" id="SignalP"/>
    </source>
</evidence>
<dbReference type="RefSeq" id="WP_405279637.1">
    <property type="nucleotide sequence ID" value="NZ_JBBHLK010000006.1"/>
</dbReference>
<accession>A0ABU9E9J4</accession>
<keyword evidence="1" id="KW-0732">Signal</keyword>
<dbReference type="EMBL" id="JBBHLI010000003">
    <property type="protein sequence ID" value="MEK9500798.1"/>
    <property type="molecule type" value="Genomic_DNA"/>
</dbReference>
<feature type="signal peptide" evidence="1">
    <location>
        <begin position="1"/>
        <end position="19"/>
    </location>
</feature>
<comment type="caution">
    <text evidence="2">The sequence shown here is derived from an EMBL/GenBank/DDBJ whole genome shotgun (WGS) entry which is preliminary data.</text>
</comment>
<feature type="chain" id="PRO_5045373779" description="DUF1579 domain-containing protein" evidence="1">
    <location>
        <begin position="20"/>
        <end position="176"/>
    </location>
</feature>
<protein>
    <recommendedName>
        <fullName evidence="4">DUF1579 domain-containing protein</fullName>
    </recommendedName>
</protein>